<dbReference type="CDD" id="cd23415">
    <property type="entry name" value="beta-trefoil_Ricin_AH"/>
    <property type="match status" value="1"/>
</dbReference>
<organism evidence="3 4">
    <name type="scientific">Streptomyces rimosus subsp. rimosus (strain ATCC 10970 / DSM 40260 / JCM 4667 / NRRL 2234)</name>
    <dbReference type="NCBI Taxonomy" id="1265868"/>
    <lineage>
        <taxon>Bacteria</taxon>
        <taxon>Bacillati</taxon>
        <taxon>Actinomycetota</taxon>
        <taxon>Actinomycetes</taxon>
        <taxon>Kitasatosporales</taxon>
        <taxon>Streptomycetaceae</taxon>
        <taxon>Streptomyces</taxon>
    </lineage>
</organism>
<dbReference type="PROSITE" id="PS51257">
    <property type="entry name" value="PROKAR_LIPOPROTEIN"/>
    <property type="match status" value="1"/>
</dbReference>
<feature type="chain" id="PRO_5039402421" evidence="1">
    <location>
        <begin position="26"/>
        <end position="168"/>
    </location>
</feature>
<dbReference type="SUPFAM" id="SSF50370">
    <property type="entry name" value="Ricin B-like lectins"/>
    <property type="match status" value="1"/>
</dbReference>
<keyword evidence="3" id="KW-0430">Lectin</keyword>
<dbReference type="Proteomes" id="UP000011074">
    <property type="component" value="Plasmid pSRP1"/>
</dbReference>
<name>A0A8A1V3J5_STRR1</name>
<reference evidence="3" key="3">
    <citation type="journal article" date="2021" name="bioRxiv">
        <title>Bilateral symmetry of linear streptomycete chromosomes.</title>
        <authorList>
            <person name="Algora-Gallardo L."/>
            <person name="Schniete J.K."/>
            <person name="Mark D.R."/>
            <person name="Hunter I.S."/>
            <person name="Herron P.R."/>
        </authorList>
    </citation>
    <scope>NUCLEOTIDE SEQUENCE</scope>
    <source>
        <strain evidence="3">ATCC 10970</strain>
        <plasmid evidence="3">pSRP1</plasmid>
    </source>
</reference>
<protein>
    <submittedName>
        <fullName evidence="3">Ricin-type beta-trefoil lectin domain protein</fullName>
    </submittedName>
</protein>
<gene>
    <name evidence="3" type="ORF">SRIM_040975</name>
</gene>
<feature type="signal peptide" evidence="1">
    <location>
        <begin position="1"/>
        <end position="25"/>
    </location>
</feature>
<dbReference type="AlphaFoldDB" id="A0A8A1V3J5"/>
<keyword evidence="3" id="KW-0614">Plasmid</keyword>
<keyword evidence="1" id="KW-0732">Signal</keyword>
<proteinExistence type="predicted"/>
<evidence type="ECO:0000256" key="1">
    <source>
        <dbReference type="SAM" id="SignalP"/>
    </source>
</evidence>
<feature type="domain" description="Ricin B lectin" evidence="2">
    <location>
        <begin position="39"/>
        <end position="151"/>
    </location>
</feature>
<reference evidence="3" key="2">
    <citation type="submission" date="2020-01" db="EMBL/GenBank/DDBJ databases">
        <authorList>
            <person name="Algora L."/>
            <person name="Schniete J.K."/>
            <person name="MacFadyen A."/>
            <person name="Hoskisson P.A."/>
            <person name="Hunter I.S."/>
            <person name="Herron P.R."/>
        </authorList>
    </citation>
    <scope>NUCLEOTIDE SEQUENCE</scope>
    <source>
        <strain evidence="3">ATCC 10970</strain>
        <plasmid evidence="3">pSRP1</plasmid>
    </source>
</reference>
<reference evidence="3" key="1">
    <citation type="submission" date="2012-12" db="EMBL/GenBank/DDBJ databases">
        <authorList>
            <person name="Pethick F.E."/>
            <person name="MacFadyen A.C."/>
            <person name="Tang Z."/>
            <person name="Sangal V."/>
            <person name="Tze-Tze L."/>
            <person name="Chu J."/>
            <person name="Guo M."/>
            <person name="Kirby R."/>
            <person name="Hoskisson P.A."/>
            <person name="Herron P.R."/>
            <person name="Hunter I.S."/>
        </authorList>
    </citation>
    <scope>NUCLEOTIDE SEQUENCE</scope>
    <source>
        <strain evidence="3">ATCC 10970</strain>
        <plasmid evidence="3">pSRP1</plasmid>
    </source>
</reference>
<dbReference type="InterPro" id="IPR000772">
    <property type="entry name" value="Ricin_B_lectin"/>
</dbReference>
<sequence>MKISVKKKTATAGALIAAACMTVLAAQTPASAQSMSSGLANWQTGYCLDGDKEGAVYTRGNSNGCGANNPYQRWIFHATGSGLMLESTKTHLCLTGGGPGSDLVTAKPCDSTDPRQWWEQHYVMKDVYWLLNKQNKRALDSNMKGGVYTSPFSDSNQWMKWYIPYTSN</sequence>
<dbReference type="PROSITE" id="PS50231">
    <property type="entry name" value="RICIN_B_LECTIN"/>
    <property type="match status" value="1"/>
</dbReference>
<accession>A0A8A1V3J5</accession>
<dbReference type="Gene3D" id="2.80.10.50">
    <property type="match status" value="1"/>
</dbReference>
<dbReference type="InterPro" id="IPR035992">
    <property type="entry name" value="Ricin_B-like_lectins"/>
</dbReference>
<evidence type="ECO:0000313" key="4">
    <source>
        <dbReference type="Proteomes" id="UP000011074"/>
    </source>
</evidence>
<evidence type="ECO:0000313" key="3">
    <source>
        <dbReference type="EMBL" id="QST86598.1"/>
    </source>
</evidence>
<dbReference type="Pfam" id="PF00652">
    <property type="entry name" value="Ricin_B_lectin"/>
    <property type="match status" value="1"/>
</dbReference>
<evidence type="ECO:0000259" key="2">
    <source>
        <dbReference type="Pfam" id="PF00652"/>
    </source>
</evidence>
<geneLocation type="plasmid" evidence="3 4">
    <name>pSRP1</name>
</geneLocation>
<dbReference type="GO" id="GO:0030246">
    <property type="term" value="F:carbohydrate binding"/>
    <property type="evidence" value="ECO:0007669"/>
    <property type="project" value="UniProtKB-KW"/>
</dbReference>
<dbReference type="EMBL" id="CP048262">
    <property type="protein sequence ID" value="QST86598.1"/>
    <property type="molecule type" value="Genomic_DNA"/>
</dbReference>